<protein>
    <submittedName>
        <fullName evidence="4">Zinc finger SWIM domain protein</fullName>
    </submittedName>
</protein>
<dbReference type="OrthoDB" id="188274at2"/>
<proteinExistence type="predicted"/>
<dbReference type="HOGENOM" id="CLU_053146_2_1_3"/>
<organism evidence="4 5">
    <name type="scientific">Gloeothece citriformis (strain PCC 7424)</name>
    <name type="common">Cyanothece sp. (strain PCC 7424)</name>
    <dbReference type="NCBI Taxonomy" id="65393"/>
    <lineage>
        <taxon>Bacteria</taxon>
        <taxon>Bacillati</taxon>
        <taxon>Cyanobacteriota</taxon>
        <taxon>Cyanophyceae</taxon>
        <taxon>Oscillatoriophycideae</taxon>
        <taxon>Chroococcales</taxon>
        <taxon>Aphanothecaceae</taxon>
        <taxon>Gloeothece</taxon>
        <taxon>Gloeothece citriformis</taxon>
    </lineage>
</organism>
<dbReference type="AlphaFoldDB" id="B7K779"/>
<reference evidence="5" key="1">
    <citation type="journal article" date="2011" name="MBio">
        <title>Novel metabolic attributes of the genus Cyanothece, comprising a group of unicellular nitrogen-fixing Cyanobacteria.</title>
        <authorList>
            <person name="Bandyopadhyay A."/>
            <person name="Elvitigala T."/>
            <person name="Welsh E."/>
            <person name="Stockel J."/>
            <person name="Liberton M."/>
            <person name="Min H."/>
            <person name="Sherman L.A."/>
            <person name="Pakrasi H.B."/>
        </authorList>
    </citation>
    <scope>NUCLEOTIDE SEQUENCE [LARGE SCALE GENOMIC DNA]</scope>
    <source>
        <strain evidence="5">PCC 7424</strain>
    </source>
</reference>
<dbReference type="PANTHER" id="PTHR38133:SF1">
    <property type="entry name" value="SLR1429 PROTEIN"/>
    <property type="match status" value="1"/>
</dbReference>
<evidence type="ECO:0000313" key="5">
    <source>
        <dbReference type="Proteomes" id="UP000002384"/>
    </source>
</evidence>
<feature type="domain" description="SWIM-type" evidence="3">
    <location>
        <begin position="117"/>
        <end position="148"/>
    </location>
</feature>
<dbReference type="eggNOG" id="COG4279">
    <property type="taxonomic scope" value="Bacteria"/>
</dbReference>
<keyword evidence="1" id="KW-0863">Zinc-finger</keyword>
<evidence type="ECO:0000259" key="3">
    <source>
        <dbReference type="PROSITE" id="PS50966"/>
    </source>
</evidence>
<evidence type="ECO:0000313" key="4">
    <source>
        <dbReference type="EMBL" id="ACK69647.1"/>
    </source>
</evidence>
<evidence type="ECO:0000256" key="2">
    <source>
        <dbReference type="SAM" id="MobiDB-lite"/>
    </source>
</evidence>
<accession>B7K779</accession>
<dbReference type="KEGG" id="cyc:PCC7424_1197"/>
<keyword evidence="1" id="KW-0479">Metal-binding</keyword>
<dbReference type="PROSITE" id="PS50966">
    <property type="entry name" value="ZF_SWIM"/>
    <property type="match status" value="1"/>
</dbReference>
<dbReference type="EMBL" id="CP001291">
    <property type="protein sequence ID" value="ACK69647.1"/>
    <property type="molecule type" value="Genomic_DNA"/>
</dbReference>
<dbReference type="Proteomes" id="UP000002384">
    <property type="component" value="Chromosome"/>
</dbReference>
<dbReference type="InterPro" id="IPR007527">
    <property type="entry name" value="Znf_SWIM"/>
</dbReference>
<keyword evidence="1" id="KW-0862">Zinc</keyword>
<evidence type="ECO:0000256" key="1">
    <source>
        <dbReference type="PROSITE-ProRule" id="PRU00325"/>
    </source>
</evidence>
<gene>
    <name evidence="4" type="ordered locus">PCC7424_1197</name>
</gene>
<dbReference type="Pfam" id="PF04434">
    <property type="entry name" value="SWIM"/>
    <property type="match status" value="1"/>
</dbReference>
<dbReference type="STRING" id="65393.PCC7424_1197"/>
<dbReference type="GO" id="GO:0008270">
    <property type="term" value="F:zinc ion binding"/>
    <property type="evidence" value="ECO:0007669"/>
    <property type="project" value="UniProtKB-KW"/>
</dbReference>
<sequence length="285" mass="32786">MNHEQISNNQREWWVQRWLELLDSYRFKKRLERGRNYAREGNVLSIDFEGAQVLAKVQGSEPDPYQVSLSIAPFTDEDWNYVIDTLSEKAIFSAQLLAGQMPETIEQVFISNGLNLFPFTLSDVHSRCSCPDKANPCKHIAAVYYQLGDRFSEDPFVMFQLRGRSKENILDALRQRRKKDPLNQPTQPVEKEETTSKTTTNKTKKKSSKEAEKTAINLDEFWKYEEPLDSSLTVIVPPKDQKTLLDVLGRIPLAYAEAEAVEQYLEQVYQVASQQAMITALGRDE</sequence>
<dbReference type="PANTHER" id="PTHR38133">
    <property type="entry name" value="SLR1429 PROTEIN"/>
    <property type="match status" value="1"/>
</dbReference>
<name>B7K779_GLOC7</name>
<dbReference type="RefSeq" id="WP_012598593.1">
    <property type="nucleotide sequence ID" value="NC_011729.1"/>
</dbReference>
<keyword evidence="5" id="KW-1185">Reference proteome</keyword>
<feature type="region of interest" description="Disordered" evidence="2">
    <location>
        <begin position="173"/>
        <end position="211"/>
    </location>
</feature>